<name>A0ABN9QAU2_9DINO</name>
<protein>
    <submittedName>
        <fullName evidence="1">Uncharacterized protein</fullName>
    </submittedName>
</protein>
<sequence>AVVLVPLYGCSPSSPRWSQNPDARLSLACLLATWRAGGVAAPVTPALLRAPADPLGLSPAPPASAELPVALTQWVRRQQLRFRHLLASVEDPADAPGASE</sequence>
<gene>
    <name evidence="1" type="ORF">PCOR1329_LOCUS10315</name>
</gene>
<evidence type="ECO:0000313" key="2">
    <source>
        <dbReference type="Proteomes" id="UP001189429"/>
    </source>
</evidence>
<dbReference type="Proteomes" id="UP001189429">
    <property type="component" value="Unassembled WGS sequence"/>
</dbReference>
<feature type="non-terminal residue" evidence="1">
    <location>
        <position position="100"/>
    </location>
</feature>
<dbReference type="EMBL" id="CAUYUJ010002917">
    <property type="protein sequence ID" value="CAK0802986.1"/>
    <property type="molecule type" value="Genomic_DNA"/>
</dbReference>
<feature type="non-terminal residue" evidence="1">
    <location>
        <position position="1"/>
    </location>
</feature>
<evidence type="ECO:0000313" key="1">
    <source>
        <dbReference type="EMBL" id="CAK0802986.1"/>
    </source>
</evidence>
<proteinExistence type="predicted"/>
<reference evidence="1" key="1">
    <citation type="submission" date="2023-10" db="EMBL/GenBank/DDBJ databases">
        <authorList>
            <person name="Chen Y."/>
            <person name="Shah S."/>
            <person name="Dougan E. K."/>
            <person name="Thang M."/>
            <person name="Chan C."/>
        </authorList>
    </citation>
    <scope>NUCLEOTIDE SEQUENCE [LARGE SCALE GENOMIC DNA]</scope>
</reference>
<accession>A0ABN9QAU2</accession>
<keyword evidence="2" id="KW-1185">Reference proteome</keyword>
<organism evidence="1 2">
    <name type="scientific">Prorocentrum cordatum</name>
    <dbReference type="NCBI Taxonomy" id="2364126"/>
    <lineage>
        <taxon>Eukaryota</taxon>
        <taxon>Sar</taxon>
        <taxon>Alveolata</taxon>
        <taxon>Dinophyceae</taxon>
        <taxon>Prorocentrales</taxon>
        <taxon>Prorocentraceae</taxon>
        <taxon>Prorocentrum</taxon>
    </lineage>
</organism>
<comment type="caution">
    <text evidence="1">The sequence shown here is derived from an EMBL/GenBank/DDBJ whole genome shotgun (WGS) entry which is preliminary data.</text>
</comment>